<dbReference type="Pfam" id="PF00467">
    <property type="entry name" value="KOW"/>
    <property type="match status" value="1"/>
</dbReference>
<dbReference type="InterPro" id="IPR014722">
    <property type="entry name" value="Rib_uL2_dom2"/>
</dbReference>
<dbReference type="GO" id="GO:0003735">
    <property type="term" value="F:structural constituent of ribosome"/>
    <property type="evidence" value="ECO:0007669"/>
    <property type="project" value="InterPro"/>
</dbReference>
<evidence type="ECO:0000259" key="6">
    <source>
        <dbReference type="Pfam" id="PF00467"/>
    </source>
</evidence>
<evidence type="ECO:0000256" key="2">
    <source>
        <dbReference type="ARBA" id="ARBA00022980"/>
    </source>
</evidence>
<dbReference type="PANTHER" id="PTHR12903">
    <property type="entry name" value="MITOCHONDRIAL RIBOSOMAL PROTEIN L24"/>
    <property type="match status" value="1"/>
</dbReference>
<dbReference type="InterPro" id="IPR005824">
    <property type="entry name" value="KOW"/>
</dbReference>
<keyword evidence="3 5" id="KW-0687">Ribonucleoprotein</keyword>
<evidence type="ECO:0000256" key="4">
    <source>
        <dbReference type="ARBA" id="ARBA00035206"/>
    </source>
</evidence>
<accession>A0A1G1UYX9</accession>
<comment type="caution">
    <text evidence="8">The sequence shown here is derived from an EMBL/GenBank/DDBJ whole genome shotgun (WGS) entry which is preliminary data.</text>
</comment>
<dbReference type="SUPFAM" id="SSF50104">
    <property type="entry name" value="Translation proteins SH3-like domain"/>
    <property type="match status" value="1"/>
</dbReference>
<dbReference type="HAMAP" id="MF_01326_B">
    <property type="entry name" value="Ribosomal_uL24_B"/>
    <property type="match status" value="1"/>
</dbReference>
<proteinExistence type="inferred from homology"/>
<dbReference type="InterPro" id="IPR003256">
    <property type="entry name" value="Ribosomal_uL24"/>
</dbReference>
<dbReference type="AlphaFoldDB" id="A0A1G1UYX9"/>
<keyword evidence="5" id="KW-0694">RNA-binding</keyword>
<dbReference type="InterPro" id="IPR057264">
    <property type="entry name" value="Ribosomal_uL24_C"/>
</dbReference>
<comment type="subunit">
    <text evidence="5">Part of the 50S ribosomal subunit.</text>
</comment>
<dbReference type="Gene3D" id="2.30.30.30">
    <property type="match status" value="1"/>
</dbReference>
<dbReference type="CDD" id="cd06089">
    <property type="entry name" value="KOW_RPL26"/>
    <property type="match status" value="1"/>
</dbReference>
<dbReference type="Pfam" id="PF17136">
    <property type="entry name" value="ribosomal_L24"/>
    <property type="match status" value="1"/>
</dbReference>
<protein>
    <recommendedName>
        <fullName evidence="4 5">Large ribosomal subunit protein uL24</fullName>
    </recommendedName>
</protein>
<name>A0A1G1UYX9_9BACT</name>
<dbReference type="GO" id="GO:0006412">
    <property type="term" value="P:translation"/>
    <property type="evidence" value="ECO:0007669"/>
    <property type="project" value="UniProtKB-UniRule"/>
</dbReference>
<keyword evidence="5" id="KW-0699">rRNA-binding</keyword>
<dbReference type="InterPro" id="IPR008991">
    <property type="entry name" value="Translation_prot_SH3-like_sf"/>
</dbReference>
<comment type="function">
    <text evidence="5">One of the proteins that surrounds the polypeptide exit tunnel on the outside of the subunit.</text>
</comment>
<gene>
    <name evidence="5" type="primary">rplX</name>
    <name evidence="8" type="ORF">A2782_00780</name>
</gene>
<dbReference type="EMBL" id="MHBW01000029">
    <property type="protein sequence ID" value="OGY08344.1"/>
    <property type="molecule type" value="Genomic_DNA"/>
</dbReference>
<evidence type="ECO:0000313" key="9">
    <source>
        <dbReference type="Proteomes" id="UP000177967"/>
    </source>
</evidence>
<feature type="domain" description="KOW" evidence="6">
    <location>
        <begin position="6"/>
        <end position="35"/>
    </location>
</feature>
<comment type="function">
    <text evidence="5">One of two assembly initiator proteins, it binds directly to the 5'-end of the 23S rRNA, where it nucleates assembly of the 50S subunit.</text>
</comment>
<dbReference type="InterPro" id="IPR041988">
    <property type="entry name" value="Ribosomal_uL24_KOW"/>
</dbReference>
<sequence>MKLHIGDTILVTAGKDKGRQGQIGKVIKAKNLVLVPEVNVYKKTRRGYGDQKGGVFEISRPLPVANVALICPSCKKPTRVGYRVLESGQKERICRKCKRQINKKETKQ</sequence>
<evidence type="ECO:0000259" key="7">
    <source>
        <dbReference type="Pfam" id="PF17136"/>
    </source>
</evidence>
<reference evidence="8 9" key="1">
    <citation type="journal article" date="2016" name="Nat. Commun.">
        <title>Thousands of microbial genomes shed light on interconnected biogeochemical processes in an aquifer system.</title>
        <authorList>
            <person name="Anantharaman K."/>
            <person name="Brown C.T."/>
            <person name="Hug L.A."/>
            <person name="Sharon I."/>
            <person name="Castelle C.J."/>
            <person name="Probst A.J."/>
            <person name="Thomas B.C."/>
            <person name="Singh A."/>
            <person name="Wilkins M.J."/>
            <person name="Karaoz U."/>
            <person name="Brodie E.L."/>
            <person name="Williams K.H."/>
            <person name="Hubbard S.S."/>
            <person name="Banfield J.F."/>
        </authorList>
    </citation>
    <scope>NUCLEOTIDE SEQUENCE [LARGE SCALE GENOMIC DNA]</scope>
</reference>
<dbReference type="NCBIfam" id="TIGR01079">
    <property type="entry name" value="rplX_bact"/>
    <property type="match status" value="1"/>
</dbReference>
<dbReference type="GO" id="GO:0019843">
    <property type="term" value="F:rRNA binding"/>
    <property type="evidence" value="ECO:0007669"/>
    <property type="project" value="UniProtKB-UniRule"/>
</dbReference>
<evidence type="ECO:0000313" key="8">
    <source>
        <dbReference type="EMBL" id="OGY08344.1"/>
    </source>
</evidence>
<evidence type="ECO:0000256" key="3">
    <source>
        <dbReference type="ARBA" id="ARBA00023274"/>
    </source>
</evidence>
<organism evidence="8 9">
    <name type="scientific">Candidatus Blackburnbacteria bacterium RIFCSPHIGHO2_01_FULL_43_15b</name>
    <dbReference type="NCBI Taxonomy" id="1797513"/>
    <lineage>
        <taxon>Bacteria</taxon>
        <taxon>Candidatus Blackburniibacteriota</taxon>
    </lineage>
</organism>
<comment type="similarity">
    <text evidence="1 5">Belongs to the universal ribosomal protein uL24 family.</text>
</comment>
<evidence type="ECO:0000256" key="1">
    <source>
        <dbReference type="ARBA" id="ARBA00010618"/>
    </source>
</evidence>
<dbReference type="Proteomes" id="UP000177967">
    <property type="component" value="Unassembled WGS sequence"/>
</dbReference>
<feature type="domain" description="Large ribosomal subunit protein uL24 C-terminal" evidence="7">
    <location>
        <begin position="38"/>
        <end position="101"/>
    </location>
</feature>
<keyword evidence="2 5" id="KW-0689">Ribosomal protein</keyword>
<dbReference type="GO" id="GO:1990904">
    <property type="term" value="C:ribonucleoprotein complex"/>
    <property type="evidence" value="ECO:0007669"/>
    <property type="project" value="UniProtKB-KW"/>
</dbReference>
<evidence type="ECO:0000256" key="5">
    <source>
        <dbReference type="HAMAP-Rule" id="MF_01326"/>
    </source>
</evidence>
<dbReference type="STRING" id="1797513.A2782_00780"/>
<dbReference type="GO" id="GO:0005840">
    <property type="term" value="C:ribosome"/>
    <property type="evidence" value="ECO:0007669"/>
    <property type="project" value="UniProtKB-KW"/>
</dbReference>